<sequence length="125" mass="14488">MEKLIFIYNADSGKLNALMDSLHKAVNPSSYSCKLCELTYGALDEKKAWKDFRKDLEVETSFLHKDEFLKAYASKFGHKFEFPVILAQTNKGLEVFVSKTEFEEINNLNVLIDKIKNRLKLYQEA</sequence>
<name>A0A9X1V3Z0_9FLAO</name>
<dbReference type="RefSeq" id="WP_240714184.1">
    <property type="nucleotide sequence ID" value="NZ_JAKVTV010000004.1"/>
</dbReference>
<protein>
    <submittedName>
        <fullName evidence="1">GTPase</fullName>
    </submittedName>
</protein>
<dbReference type="EMBL" id="JAKVTV010000004">
    <property type="protein sequence ID" value="MCH4824027.1"/>
    <property type="molecule type" value="Genomic_DNA"/>
</dbReference>
<dbReference type="AlphaFoldDB" id="A0A9X1V3Z0"/>
<evidence type="ECO:0000313" key="2">
    <source>
        <dbReference type="Proteomes" id="UP001139226"/>
    </source>
</evidence>
<gene>
    <name evidence="1" type="ORF">ML462_12680</name>
</gene>
<reference evidence="1" key="1">
    <citation type="submission" date="2022-03" db="EMBL/GenBank/DDBJ databases">
        <title>Gramella crocea sp. nov., isolated from activated sludge of a seafood processing plant.</title>
        <authorList>
            <person name="Zhang X."/>
        </authorList>
    </citation>
    <scope>NUCLEOTIDE SEQUENCE</scope>
    <source>
        <strain evidence="1">YJ019</strain>
    </source>
</reference>
<comment type="caution">
    <text evidence="1">The sequence shown here is derived from an EMBL/GenBank/DDBJ whole genome shotgun (WGS) entry which is preliminary data.</text>
</comment>
<accession>A0A9X1V3Z0</accession>
<keyword evidence="2" id="KW-1185">Reference proteome</keyword>
<organism evidence="1 2">
    <name type="scientific">Christiangramia lutea</name>
    <dbReference type="NCBI Taxonomy" id="1607951"/>
    <lineage>
        <taxon>Bacteria</taxon>
        <taxon>Pseudomonadati</taxon>
        <taxon>Bacteroidota</taxon>
        <taxon>Flavobacteriia</taxon>
        <taxon>Flavobacteriales</taxon>
        <taxon>Flavobacteriaceae</taxon>
        <taxon>Christiangramia</taxon>
    </lineage>
</organism>
<dbReference type="Proteomes" id="UP001139226">
    <property type="component" value="Unassembled WGS sequence"/>
</dbReference>
<evidence type="ECO:0000313" key="1">
    <source>
        <dbReference type="EMBL" id="MCH4824027.1"/>
    </source>
</evidence>
<proteinExistence type="predicted"/>